<keyword evidence="3" id="KW-0758">Storage protein</keyword>
<keyword evidence="4" id="KW-0325">Glycoprotein</keyword>
<dbReference type="InterPro" id="IPR014403">
    <property type="entry name" value="APS1/VSP"/>
</dbReference>
<comment type="caution">
    <text evidence="7">The sequence shown here is derived from an EMBL/GenBank/DDBJ whole genome shotgun (WGS) entry which is preliminary data.</text>
</comment>
<name>A0AAV6I8U3_9ERIC</name>
<feature type="signal peptide" evidence="6">
    <location>
        <begin position="1"/>
        <end position="19"/>
    </location>
</feature>
<accession>A0AAV6I8U3</accession>
<evidence type="ECO:0000256" key="6">
    <source>
        <dbReference type="SAM" id="SignalP"/>
    </source>
</evidence>
<organism evidence="7 8">
    <name type="scientific">Rhododendron griersonianum</name>
    <dbReference type="NCBI Taxonomy" id="479676"/>
    <lineage>
        <taxon>Eukaryota</taxon>
        <taxon>Viridiplantae</taxon>
        <taxon>Streptophyta</taxon>
        <taxon>Embryophyta</taxon>
        <taxon>Tracheophyta</taxon>
        <taxon>Spermatophyta</taxon>
        <taxon>Magnoliopsida</taxon>
        <taxon>eudicotyledons</taxon>
        <taxon>Gunneridae</taxon>
        <taxon>Pentapetalae</taxon>
        <taxon>asterids</taxon>
        <taxon>Ericales</taxon>
        <taxon>Ericaceae</taxon>
        <taxon>Ericoideae</taxon>
        <taxon>Rhodoreae</taxon>
        <taxon>Rhododendron</taxon>
    </lineage>
</organism>
<reference evidence="7" key="1">
    <citation type="submission" date="2020-08" db="EMBL/GenBank/DDBJ databases">
        <title>Plant Genome Project.</title>
        <authorList>
            <person name="Zhang R.-G."/>
        </authorList>
    </citation>
    <scope>NUCLEOTIDE SEQUENCE</scope>
    <source>
        <strain evidence="7">WSP0</strain>
        <tissue evidence="7">Leaf</tissue>
    </source>
</reference>
<dbReference type="Pfam" id="PF03767">
    <property type="entry name" value="Acid_phosphat_B"/>
    <property type="match status" value="1"/>
</dbReference>
<dbReference type="Gene3D" id="3.40.50.1000">
    <property type="entry name" value="HAD superfamily/HAD-like"/>
    <property type="match status" value="1"/>
</dbReference>
<sequence>MEAALFFLLATSLAATSQAYQSHLLPHSGGGAATSAARHLHHKKISCSSWRLAVETNNTNLTLAGDGKDIWVFDLDETALSELDYYSLPDVAFGAKEYNSTKKEEYQKKGTTPALPAVLELYKELVPLGFKIVFLSASSETNRESRVSNLKKQTSEHGTSSLTYKSKKRTELVEAGYRILGNMGDQWSDISSSNPGNRAFKLPNPMYYVS</sequence>
<keyword evidence="8" id="KW-1185">Reference proteome</keyword>
<dbReference type="PANTHER" id="PTHR31284:SF19">
    <property type="entry name" value="VEGETATIVE STORAGE PROTEIN 1-RELATED"/>
    <property type="match status" value="1"/>
</dbReference>
<dbReference type="InterPro" id="IPR005519">
    <property type="entry name" value="Acid_phosphat_B-like"/>
</dbReference>
<dbReference type="PIRSF" id="PIRSF002674">
    <property type="entry name" value="VSP"/>
    <property type="match status" value="1"/>
</dbReference>
<evidence type="ECO:0000313" key="8">
    <source>
        <dbReference type="Proteomes" id="UP000823749"/>
    </source>
</evidence>
<dbReference type="PANTHER" id="PTHR31284">
    <property type="entry name" value="ACID PHOSPHATASE-LIKE PROTEIN"/>
    <property type="match status" value="1"/>
</dbReference>
<gene>
    <name evidence="7" type="ORF">RHGRI_035339</name>
</gene>
<evidence type="ECO:0000256" key="4">
    <source>
        <dbReference type="ARBA" id="ARBA00023180"/>
    </source>
</evidence>
<proteinExistence type="inferred from homology"/>
<evidence type="ECO:0000256" key="5">
    <source>
        <dbReference type="PIRNR" id="PIRNR002674"/>
    </source>
</evidence>
<protein>
    <recommendedName>
        <fullName evidence="9">Acid phosphatase</fullName>
    </recommendedName>
</protein>
<dbReference type="Proteomes" id="UP000823749">
    <property type="component" value="Chromosome 12"/>
</dbReference>
<dbReference type="InterPro" id="IPR036412">
    <property type="entry name" value="HAD-like_sf"/>
</dbReference>
<evidence type="ECO:0000313" key="7">
    <source>
        <dbReference type="EMBL" id="KAG5523499.1"/>
    </source>
</evidence>
<evidence type="ECO:0000256" key="2">
    <source>
        <dbReference type="ARBA" id="ARBA00022729"/>
    </source>
</evidence>
<dbReference type="InterPro" id="IPR023214">
    <property type="entry name" value="HAD_sf"/>
</dbReference>
<dbReference type="EMBL" id="JACTNZ010000012">
    <property type="protein sequence ID" value="KAG5523499.1"/>
    <property type="molecule type" value="Genomic_DNA"/>
</dbReference>
<evidence type="ECO:0000256" key="3">
    <source>
        <dbReference type="ARBA" id="ARBA00022761"/>
    </source>
</evidence>
<evidence type="ECO:0000256" key="1">
    <source>
        <dbReference type="ARBA" id="ARBA00002410"/>
    </source>
</evidence>
<keyword evidence="2 6" id="KW-0732">Signal</keyword>
<feature type="chain" id="PRO_5043887950" description="Acid phosphatase" evidence="6">
    <location>
        <begin position="20"/>
        <end position="210"/>
    </location>
</feature>
<dbReference type="AlphaFoldDB" id="A0AAV6I8U3"/>
<comment type="function">
    <text evidence="1">May function as somatic storage protein during early seedling development.</text>
</comment>
<dbReference type="GO" id="GO:0045735">
    <property type="term" value="F:nutrient reservoir activity"/>
    <property type="evidence" value="ECO:0007669"/>
    <property type="project" value="UniProtKB-KW"/>
</dbReference>
<evidence type="ECO:0008006" key="9">
    <source>
        <dbReference type="Google" id="ProtNLM"/>
    </source>
</evidence>
<dbReference type="SUPFAM" id="SSF56784">
    <property type="entry name" value="HAD-like"/>
    <property type="match status" value="1"/>
</dbReference>
<comment type="similarity">
    <text evidence="5">Belongs to the APS1/VSP family.</text>
</comment>